<dbReference type="EMBL" id="JAHYIQ010000005">
    <property type="protein sequence ID" value="KAK1131974.1"/>
    <property type="molecule type" value="Genomic_DNA"/>
</dbReference>
<evidence type="ECO:0000256" key="1">
    <source>
        <dbReference type="SAM" id="MobiDB-lite"/>
    </source>
</evidence>
<protein>
    <submittedName>
        <fullName evidence="2">Uncharacterized protein</fullName>
    </submittedName>
</protein>
<keyword evidence="3" id="KW-1185">Reference proteome</keyword>
<organism evidence="2 3">
    <name type="scientific">Melipona bicolor</name>
    <dbReference type="NCBI Taxonomy" id="60889"/>
    <lineage>
        <taxon>Eukaryota</taxon>
        <taxon>Metazoa</taxon>
        <taxon>Ecdysozoa</taxon>
        <taxon>Arthropoda</taxon>
        <taxon>Hexapoda</taxon>
        <taxon>Insecta</taxon>
        <taxon>Pterygota</taxon>
        <taxon>Neoptera</taxon>
        <taxon>Endopterygota</taxon>
        <taxon>Hymenoptera</taxon>
        <taxon>Apocrita</taxon>
        <taxon>Aculeata</taxon>
        <taxon>Apoidea</taxon>
        <taxon>Anthophila</taxon>
        <taxon>Apidae</taxon>
        <taxon>Melipona</taxon>
    </lineage>
</organism>
<gene>
    <name evidence="2" type="ORF">K0M31_016116</name>
</gene>
<accession>A0AA40G7R2</accession>
<reference evidence="2" key="1">
    <citation type="submission" date="2021-10" db="EMBL/GenBank/DDBJ databases">
        <title>Melipona bicolor Genome sequencing and assembly.</title>
        <authorList>
            <person name="Araujo N.S."/>
            <person name="Arias M.C."/>
        </authorList>
    </citation>
    <scope>NUCLEOTIDE SEQUENCE</scope>
    <source>
        <strain evidence="2">USP_2M_L1-L4_2017</strain>
        <tissue evidence="2">Whole body</tissue>
    </source>
</reference>
<dbReference type="Pfam" id="PF03564">
    <property type="entry name" value="DUF1759"/>
    <property type="match status" value="1"/>
</dbReference>
<dbReference type="AlphaFoldDB" id="A0AA40G7R2"/>
<dbReference type="InterPro" id="IPR005312">
    <property type="entry name" value="DUF1759"/>
</dbReference>
<comment type="caution">
    <text evidence="2">The sequence shown here is derived from an EMBL/GenBank/DDBJ whole genome shotgun (WGS) entry which is preliminary data.</text>
</comment>
<sequence>MREWGHFRDSFESLITRNESLSNLDRFHYLISAVKGVPAQTTKKFPPSDTSFEAAWELLCGRYEDDDDDDEDNKLNNQHHRQQQQRRGAVHRTDEVSPAKHNLLSPTLGGGAGLIGVELDLLTNLPTLSNGKLLINNDAHKTSRGVEEKEEKVEIEDETAKAGVEVTLGIHDTVTSTTQPPYSVVVTPGIRRASTTMMINETRPVGRTVSITPVSLAAAPRQY</sequence>
<evidence type="ECO:0000313" key="3">
    <source>
        <dbReference type="Proteomes" id="UP001177670"/>
    </source>
</evidence>
<feature type="region of interest" description="Disordered" evidence="1">
    <location>
        <begin position="67"/>
        <end position="104"/>
    </location>
</feature>
<proteinExistence type="predicted"/>
<evidence type="ECO:0000313" key="2">
    <source>
        <dbReference type="EMBL" id="KAK1131974.1"/>
    </source>
</evidence>
<feature type="compositionally biased region" description="Basic residues" evidence="1">
    <location>
        <begin position="77"/>
        <end position="90"/>
    </location>
</feature>
<dbReference type="Proteomes" id="UP001177670">
    <property type="component" value="Unassembled WGS sequence"/>
</dbReference>
<name>A0AA40G7R2_9HYME</name>